<feature type="region of interest" description="Disordered" evidence="1">
    <location>
        <begin position="59"/>
        <end position="112"/>
    </location>
</feature>
<sequence length="112" mass="12934">MAYLVPHQVHHIWVHSLILSGQRLNAILILLIAVCKIGHRLYLPPDTCKRFQKYLQENEVQHQHHQQQQQMDSKEVRSTMDTGTTTASATTRRMTRRSVAELRSGMDHDAPP</sequence>
<organism evidence="3">
    <name type="scientific">Echinococcus granulosus</name>
    <name type="common">Hydatid tapeworm</name>
    <dbReference type="NCBI Taxonomy" id="6210"/>
    <lineage>
        <taxon>Eukaryota</taxon>
        <taxon>Metazoa</taxon>
        <taxon>Spiralia</taxon>
        <taxon>Lophotrochozoa</taxon>
        <taxon>Platyhelminthes</taxon>
        <taxon>Cestoda</taxon>
        <taxon>Eucestoda</taxon>
        <taxon>Cyclophyllidea</taxon>
        <taxon>Taeniidae</taxon>
        <taxon>Echinococcus</taxon>
        <taxon>Echinococcus granulosus group</taxon>
    </lineage>
</organism>
<reference evidence="3" key="2">
    <citation type="submission" date="2014-06" db="EMBL/GenBank/DDBJ databases">
        <authorList>
            <person name="Aslett M."/>
        </authorList>
    </citation>
    <scope>NUCLEOTIDE SEQUENCE</scope>
</reference>
<evidence type="ECO:0000313" key="3">
    <source>
        <dbReference type="EMBL" id="CDS20927.1"/>
    </source>
</evidence>
<dbReference type="Proteomes" id="UP000492820">
    <property type="component" value="Unassembled WGS sequence"/>
</dbReference>
<reference evidence="5" key="3">
    <citation type="submission" date="2020-10" db="UniProtKB">
        <authorList>
            <consortium name="WormBaseParasite"/>
        </authorList>
    </citation>
    <scope>IDENTIFICATION</scope>
</reference>
<gene>
    <name evidence="3" type="ORF">EgrG_000528600</name>
</gene>
<feature type="transmembrane region" description="Helical" evidence="2">
    <location>
        <begin position="12"/>
        <end position="34"/>
    </location>
</feature>
<evidence type="ECO:0000256" key="1">
    <source>
        <dbReference type="SAM" id="MobiDB-lite"/>
    </source>
</evidence>
<dbReference type="AlphaFoldDB" id="A0A068WR21"/>
<feature type="compositionally biased region" description="Basic and acidic residues" evidence="1">
    <location>
        <begin position="98"/>
        <end position="112"/>
    </location>
</feature>
<dbReference type="EMBL" id="LK028582">
    <property type="protein sequence ID" value="CDS20927.1"/>
    <property type="molecule type" value="Genomic_DNA"/>
</dbReference>
<keyword evidence="2" id="KW-1133">Transmembrane helix</keyword>
<evidence type="ECO:0000313" key="4">
    <source>
        <dbReference type="Proteomes" id="UP000492820"/>
    </source>
</evidence>
<name>A0A068WR21_ECHGR</name>
<evidence type="ECO:0000256" key="2">
    <source>
        <dbReference type="SAM" id="Phobius"/>
    </source>
</evidence>
<evidence type="ECO:0000313" key="5">
    <source>
        <dbReference type="WBParaSite" id="EgrG_000528600"/>
    </source>
</evidence>
<reference evidence="3 4" key="1">
    <citation type="journal article" date="2013" name="Nature">
        <title>The genomes of four tapeworm species reveal adaptations to parasitism.</title>
        <authorList>
            <person name="Tsai I.J."/>
            <person name="Zarowiecki M."/>
            <person name="Holroyd N."/>
            <person name="Garciarrubio A."/>
            <person name="Sanchez-Flores A."/>
            <person name="Brooks K.L."/>
            <person name="Tracey A."/>
            <person name="Bobes R.J."/>
            <person name="Fragoso G."/>
            <person name="Sciutto E."/>
            <person name="Aslett M."/>
            <person name="Beasley H."/>
            <person name="Bennett H.M."/>
            <person name="Cai J."/>
            <person name="Camicia F."/>
            <person name="Clark R."/>
            <person name="Cucher M."/>
            <person name="De Silva N."/>
            <person name="Day T.A."/>
            <person name="Deplazes P."/>
            <person name="Estrada K."/>
            <person name="Fernandez C."/>
            <person name="Holland P.W."/>
            <person name="Hou J."/>
            <person name="Hu S."/>
            <person name="Huckvale T."/>
            <person name="Hung S.S."/>
            <person name="Kamenetzky L."/>
            <person name="Keane J.A."/>
            <person name="Kiss F."/>
            <person name="Koziol U."/>
            <person name="Lambert O."/>
            <person name="Liu K."/>
            <person name="Luo X."/>
            <person name="Luo Y."/>
            <person name="Macchiaroli N."/>
            <person name="Nichol S."/>
            <person name="Paps J."/>
            <person name="Parkinson J."/>
            <person name="Pouchkina-Stantcheva N."/>
            <person name="Riddiford N."/>
            <person name="Rosenzvit M."/>
            <person name="Salinas G."/>
            <person name="Wasmuth J.D."/>
            <person name="Zamanian M."/>
            <person name="Zheng Y."/>
            <person name="Cai X."/>
            <person name="Soberon X."/>
            <person name="Olson P.D."/>
            <person name="Laclette J.P."/>
            <person name="Brehm K."/>
            <person name="Berriman M."/>
            <person name="Garciarrubio A."/>
            <person name="Bobes R.J."/>
            <person name="Fragoso G."/>
            <person name="Sanchez-Flores A."/>
            <person name="Estrada K."/>
            <person name="Cevallos M.A."/>
            <person name="Morett E."/>
            <person name="Gonzalez V."/>
            <person name="Portillo T."/>
            <person name="Ochoa-Leyva A."/>
            <person name="Jose M.V."/>
            <person name="Sciutto E."/>
            <person name="Landa A."/>
            <person name="Jimenez L."/>
            <person name="Valdes V."/>
            <person name="Carrero J.C."/>
            <person name="Larralde C."/>
            <person name="Morales-Montor J."/>
            <person name="Limon-Lason J."/>
            <person name="Soberon X."/>
            <person name="Laclette J.P."/>
        </authorList>
    </citation>
    <scope>NUCLEOTIDE SEQUENCE [LARGE SCALE GENOMIC DNA]</scope>
</reference>
<proteinExistence type="predicted"/>
<feature type="compositionally biased region" description="Low complexity" evidence="1">
    <location>
        <begin position="79"/>
        <end position="92"/>
    </location>
</feature>
<keyword evidence="2" id="KW-0472">Membrane</keyword>
<keyword evidence="2" id="KW-0812">Transmembrane</keyword>
<dbReference type="WBParaSite" id="EgrG_000528600">
    <property type="protein sequence ID" value="EgrG_000528600"/>
    <property type="gene ID" value="EgrG_000528600"/>
</dbReference>
<accession>A0A068WR21</accession>
<protein>
    <submittedName>
        <fullName evidence="3 5">Expressed conserved protein</fullName>
    </submittedName>
</protein>